<gene>
    <name evidence="1" type="primary">pabB</name>
    <name evidence="1" type="ORF">MW7_015715</name>
</gene>
<dbReference type="EC" id="2.6.1.85" evidence="1"/>
<dbReference type="EMBL" id="AKCV02000026">
    <property type="protein sequence ID" value="TMS56535.1"/>
    <property type="molecule type" value="Genomic_DNA"/>
</dbReference>
<evidence type="ECO:0000313" key="1">
    <source>
        <dbReference type="EMBL" id="TMS56535.1"/>
    </source>
</evidence>
<sequence length="624" mass="66925">MSAIAPFALLDDAHAGARLYTGWVRDLTCTHAAALDQLEAQLHTAWQEGLHAVLLAPYEFGAEIVGVPMAEAIPGQPFGDGVLRVALYRTLTVLPAAGVDAWLEQAEQDRTPAGIRNVHATVDADAYIARLARIQAYLRAGDNYQVNATFRLTFDSYGSPIALYRRLRARQPVPYGACIVCADGTAVLSCSPELFFRQDADGQLEAQPMKGTAPRGADAQADREASLRLAADTKSRAENVMIVDLLRNDLGRVAVPGSVTVPALFEVTPFGRVLQMTSTIRARMRPGTTLADTLRALFPCGSITGAPKRRTMEIIRETEGTRRGLYTGAIGWLAPDGCCLSVAIRTLVLGAPQEDGTRRGEMGVGAGIVIDSVPADEYAECLLKARFLTDLEAPFELFETMQATRAGCPLLPRHLARLGASAAAFGIPFDRDAAQAAVMRSCTTLPDGAHRMRMALQGDGTFSLTHGPLQPIATPVDVHVAGLRTTAADLFLRHKTSHRQAYDAIWRDAEAHGAFDALCFNERGELTEGGRTSVFLKRNGHWWTPPLDCGLLPGVMRAAILDDAARYLDAPTAERVLFLEDLLAAEAIVLCNALRGVMPARLVPPPPSPAARVPSAGPPTASSA</sequence>
<protein>
    <submittedName>
        <fullName evidence="1">Aminodeoxychorismate synthase component I</fullName>
        <ecNumber evidence="1">2.6.1.85</ecNumber>
    </submittedName>
</protein>
<keyword evidence="1" id="KW-0032">Aminotransferase</keyword>
<organism evidence="1 2">
    <name type="scientific">Imbroritus primus</name>
    <dbReference type="NCBI Taxonomy" id="3058603"/>
    <lineage>
        <taxon>Bacteria</taxon>
        <taxon>Pseudomonadati</taxon>
        <taxon>Pseudomonadota</taxon>
        <taxon>Betaproteobacteria</taxon>
        <taxon>Burkholderiales</taxon>
        <taxon>Burkholderiaceae</taxon>
        <taxon>Imbroritus</taxon>
    </lineage>
</organism>
<reference evidence="1" key="1">
    <citation type="submission" date="2019-05" db="EMBL/GenBank/DDBJ databases">
        <title>Revised genome assembly of Burkholderiaceae (previously Ralstonia) sp. PBA.</title>
        <authorList>
            <person name="Gan H.M."/>
        </authorList>
    </citation>
    <scope>NUCLEOTIDE SEQUENCE</scope>
    <source>
        <strain evidence="1">PBA</strain>
    </source>
</reference>
<proteinExistence type="predicted"/>
<name>A0ACD3SK18_9BURK</name>
<keyword evidence="1" id="KW-0808">Transferase</keyword>
<keyword evidence="2" id="KW-1185">Reference proteome</keyword>
<comment type="caution">
    <text evidence="1">The sequence shown here is derived from an EMBL/GenBank/DDBJ whole genome shotgun (WGS) entry which is preliminary data.</text>
</comment>
<evidence type="ECO:0000313" key="2">
    <source>
        <dbReference type="Proteomes" id="UP000004277"/>
    </source>
</evidence>
<dbReference type="Proteomes" id="UP000004277">
    <property type="component" value="Unassembled WGS sequence"/>
</dbReference>
<accession>A0ACD3SK18</accession>